<keyword evidence="4 5" id="KW-0418">Kinase</keyword>
<feature type="binding site" evidence="5">
    <location>
        <begin position="85"/>
        <end position="88"/>
    </location>
    <ligand>
        <name>AMP</name>
        <dbReference type="ChEBI" id="CHEBI:456215"/>
    </ligand>
</feature>
<dbReference type="Pfam" id="PF05191">
    <property type="entry name" value="ADK_lid"/>
    <property type="match status" value="1"/>
</dbReference>
<dbReference type="PRINTS" id="PR00094">
    <property type="entry name" value="ADENYLTKNASE"/>
</dbReference>
<name>A0A1F7WHH8_9BACT</name>
<comment type="caution">
    <text evidence="9">The sequence shown here is derived from an EMBL/GenBank/DDBJ whole genome shotgun (WGS) entry which is preliminary data.</text>
</comment>
<dbReference type="EC" id="2.7.4.3" evidence="5 7"/>
<comment type="catalytic activity">
    <reaction evidence="5 7">
        <text>AMP + ATP = 2 ADP</text>
        <dbReference type="Rhea" id="RHEA:12973"/>
        <dbReference type="ChEBI" id="CHEBI:30616"/>
        <dbReference type="ChEBI" id="CHEBI:456215"/>
        <dbReference type="ChEBI" id="CHEBI:456216"/>
        <dbReference type="EC" id="2.7.4.3"/>
    </reaction>
</comment>
<feature type="binding site" evidence="5">
    <location>
        <begin position="136"/>
        <end position="137"/>
    </location>
    <ligand>
        <name>ATP</name>
        <dbReference type="ChEBI" id="CHEBI:30616"/>
    </ligand>
</feature>
<keyword evidence="3 5" id="KW-0547">Nucleotide-binding</keyword>
<dbReference type="GO" id="GO:0005737">
    <property type="term" value="C:cytoplasm"/>
    <property type="evidence" value="ECO:0007669"/>
    <property type="project" value="UniProtKB-SubCell"/>
</dbReference>
<protein>
    <recommendedName>
        <fullName evidence="5 7">Adenylate kinase</fullName>
        <shortName evidence="5">AK</shortName>
        <ecNumber evidence="5 7">2.7.4.3</ecNumber>
    </recommendedName>
    <alternativeName>
        <fullName evidence="5">ATP-AMP transphosphorylase</fullName>
    </alternativeName>
    <alternativeName>
        <fullName evidence="5">ATP:AMP phosphotransferase</fullName>
    </alternativeName>
    <alternativeName>
        <fullName evidence="5">Adenylate monophosphate kinase</fullName>
    </alternativeName>
</protein>
<reference evidence="9 10" key="1">
    <citation type="journal article" date="2016" name="Nat. Commun.">
        <title>Thousands of microbial genomes shed light on interconnected biogeochemical processes in an aquifer system.</title>
        <authorList>
            <person name="Anantharaman K."/>
            <person name="Brown C.T."/>
            <person name="Hug L.A."/>
            <person name="Sharon I."/>
            <person name="Castelle C.J."/>
            <person name="Probst A.J."/>
            <person name="Thomas B.C."/>
            <person name="Singh A."/>
            <person name="Wilkins M.J."/>
            <person name="Karaoz U."/>
            <person name="Brodie E.L."/>
            <person name="Williams K.H."/>
            <person name="Hubbard S.S."/>
            <person name="Banfield J.F."/>
        </authorList>
    </citation>
    <scope>NUCLEOTIDE SEQUENCE [LARGE SCALE GENOMIC DNA]</scope>
</reference>
<keyword evidence="5" id="KW-0963">Cytoplasm</keyword>
<evidence type="ECO:0000256" key="2">
    <source>
        <dbReference type="ARBA" id="ARBA00022727"/>
    </source>
</evidence>
<dbReference type="EMBL" id="MGFH01000212">
    <property type="protein sequence ID" value="OGM02282.1"/>
    <property type="molecule type" value="Genomic_DNA"/>
</dbReference>
<dbReference type="NCBIfam" id="TIGR01351">
    <property type="entry name" value="adk"/>
    <property type="match status" value="1"/>
</dbReference>
<feature type="binding site" evidence="5">
    <location>
        <position position="199"/>
    </location>
    <ligand>
        <name>ATP</name>
        <dbReference type="ChEBI" id="CHEBI:30616"/>
    </ligand>
</feature>
<evidence type="ECO:0000313" key="10">
    <source>
        <dbReference type="Proteomes" id="UP000178735"/>
    </source>
</evidence>
<keyword evidence="2 5" id="KW-0545">Nucleotide biosynthesis</keyword>
<dbReference type="AlphaFoldDB" id="A0A1F7WHH8"/>
<feature type="binding site" evidence="5">
    <location>
        <begin position="57"/>
        <end position="59"/>
    </location>
    <ligand>
        <name>AMP</name>
        <dbReference type="ChEBI" id="CHEBI:456215"/>
    </ligand>
</feature>
<dbReference type="HAMAP" id="MF_00235">
    <property type="entry name" value="Adenylate_kinase_Adk"/>
    <property type="match status" value="1"/>
</dbReference>
<feature type="binding site" evidence="5">
    <location>
        <position position="153"/>
    </location>
    <ligand>
        <name>Zn(2+)</name>
        <dbReference type="ChEBI" id="CHEBI:29105"/>
        <note>structural</note>
    </ligand>
</feature>
<feature type="region of interest" description="LID" evidence="5">
    <location>
        <begin position="126"/>
        <end position="163"/>
    </location>
</feature>
<dbReference type="NCBIfam" id="NF001380">
    <property type="entry name" value="PRK00279.1-2"/>
    <property type="match status" value="1"/>
</dbReference>
<dbReference type="GO" id="GO:0005524">
    <property type="term" value="F:ATP binding"/>
    <property type="evidence" value="ECO:0007669"/>
    <property type="project" value="UniProtKB-UniRule"/>
</dbReference>
<dbReference type="NCBIfam" id="NF011100">
    <property type="entry name" value="PRK14527.1"/>
    <property type="match status" value="1"/>
</dbReference>
<feature type="domain" description="Adenylate kinase active site lid" evidence="8">
    <location>
        <begin position="127"/>
        <end position="162"/>
    </location>
</feature>
<dbReference type="Pfam" id="PF00406">
    <property type="entry name" value="ADK"/>
    <property type="match status" value="1"/>
</dbReference>
<dbReference type="GO" id="GO:0004017">
    <property type="term" value="F:AMP kinase activity"/>
    <property type="evidence" value="ECO:0007669"/>
    <property type="project" value="UniProtKB-UniRule"/>
</dbReference>
<comment type="pathway">
    <text evidence="5">Purine metabolism; AMP biosynthesis via salvage pathway; AMP from ADP: step 1/1.</text>
</comment>
<organism evidence="9 10">
    <name type="scientific">Candidatus Wallbacteria bacterium GWC2_49_35</name>
    <dbReference type="NCBI Taxonomy" id="1817813"/>
    <lineage>
        <taxon>Bacteria</taxon>
        <taxon>Candidatus Walliibacteriota</taxon>
    </lineage>
</organism>
<keyword evidence="5" id="KW-0862">Zinc</keyword>
<dbReference type="PROSITE" id="PS00113">
    <property type="entry name" value="ADENYLATE_KINASE"/>
    <property type="match status" value="1"/>
</dbReference>
<comment type="function">
    <text evidence="5">Catalyzes the reversible transfer of the terminal phosphate group between ATP and AMP. Plays an important role in cellular energy homeostasis and in adenine nucleotide metabolism.</text>
</comment>
<comment type="subunit">
    <text evidence="5 7">Monomer.</text>
</comment>
<comment type="similarity">
    <text evidence="5 6">Belongs to the adenylate kinase family.</text>
</comment>
<evidence type="ECO:0000256" key="7">
    <source>
        <dbReference type="RuleBase" id="RU003331"/>
    </source>
</evidence>
<evidence type="ECO:0000313" key="9">
    <source>
        <dbReference type="EMBL" id="OGM02282.1"/>
    </source>
</evidence>
<evidence type="ECO:0000259" key="8">
    <source>
        <dbReference type="Pfam" id="PF05191"/>
    </source>
</evidence>
<dbReference type="InterPro" id="IPR006259">
    <property type="entry name" value="Adenyl_kin_sub"/>
</dbReference>
<evidence type="ECO:0000256" key="6">
    <source>
        <dbReference type="RuleBase" id="RU003330"/>
    </source>
</evidence>
<dbReference type="Gene3D" id="3.40.50.300">
    <property type="entry name" value="P-loop containing nucleotide triphosphate hydrolases"/>
    <property type="match status" value="1"/>
</dbReference>
<feature type="region of interest" description="NMP" evidence="5">
    <location>
        <begin position="30"/>
        <end position="59"/>
    </location>
</feature>
<dbReference type="InterPro" id="IPR027417">
    <property type="entry name" value="P-loop_NTPase"/>
</dbReference>
<evidence type="ECO:0000256" key="3">
    <source>
        <dbReference type="ARBA" id="ARBA00022741"/>
    </source>
</evidence>
<feature type="binding site" evidence="5">
    <location>
        <position position="31"/>
    </location>
    <ligand>
        <name>AMP</name>
        <dbReference type="ChEBI" id="CHEBI:456215"/>
    </ligand>
</feature>
<feature type="binding site" evidence="5">
    <location>
        <position position="133"/>
    </location>
    <ligand>
        <name>Zn(2+)</name>
        <dbReference type="ChEBI" id="CHEBI:29105"/>
        <note>structural</note>
    </ligand>
</feature>
<evidence type="ECO:0000256" key="1">
    <source>
        <dbReference type="ARBA" id="ARBA00022679"/>
    </source>
</evidence>
<accession>A0A1F7WHH8</accession>
<feature type="binding site" evidence="5">
    <location>
        <position position="92"/>
    </location>
    <ligand>
        <name>AMP</name>
        <dbReference type="ChEBI" id="CHEBI:456215"/>
    </ligand>
</feature>
<dbReference type="UniPathway" id="UPA00588">
    <property type="reaction ID" value="UER00649"/>
</dbReference>
<proteinExistence type="inferred from homology"/>
<dbReference type="CDD" id="cd01428">
    <property type="entry name" value="ADK"/>
    <property type="match status" value="1"/>
</dbReference>
<feature type="binding site" evidence="5">
    <location>
        <position position="130"/>
    </location>
    <ligand>
        <name>Zn(2+)</name>
        <dbReference type="ChEBI" id="CHEBI:29105"/>
        <note>structural</note>
    </ligand>
</feature>
<dbReference type="Proteomes" id="UP000178735">
    <property type="component" value="Unassembled WGS sequence"/>
</dbReference>
<dbReference type="NCBIfam" id="NF001381">
    <property type="entry name" value="PRK00279.1-3"/>
    <property type="match status" value="1"/>
</dbReference>
<dbReference type="InterPro" id="IPR007862">
    <property type="entry name" value="Adenylate_kinase_lid-dom"/>
</dbReference>
<feature type="binding site" evidence="5">
    <location>
        <begin position="10"/>
        <end position="15"/>
    </location>
    <ligand>
        <name>ATP</name>
        <dbReference type="ChEBI" id="CHEBI:30616"/>
    </ligand>
</feature>
<feature type="binding site" evidence="5">
    <location>
        <position position="160"/>
    </location>
    <ligand>
        <name>AMP</name>
        <dbReference type="ChEBI" id="CHEBI:456215"/>
    </ligand>
</feature>
<comment type="domain">
    <text evidence="5">Consists of three domains, a large central CORE domain and two small peripheral domains, NMPbind and LID, which undergo movements during catalysis. The LID domain closes over the site of phosphoryl transfer upon ATP binding. Assembling and dissambling the active center during each catalytic cycle provides an effective means to prevent ATP hydrolysis. Some bacteria have evolved a zinc-coordinating structure that stabilizes the LID domain.</text>
</comment>
<feature type="binding site" evidence="5">
    <location>
        <position position="171"/>
    </location>
    <ligand>
        <name>AMP</name>
        <dbReference type="ChEBI" id="CHEBI:456215"/>
    </ligand>
</feature>
<feature type="binding site" evidence="5">
    <location>
        <position position="127"/>
    </location>
    <ligand>
        <name>ATP</name>
        <dbReference type="ChEBI" id="CHEBI:30616"/>
    </ligand>
</feature>
<keyword evidence="1 5" id="KW-0808">Transferase</keyword>
<keyword evidence="5 7" id="KW-0067">ATP-binding</keyword>
<dbReference type="InterPro" id="IPR033690">
    <property type="entry name" value="Adenylat_kinase_CS"/>
</dbReference>
<sequence>MRFILLGAPGAGKGTQAKQLTERYKIVQISTGDILRENVKAGTALGANAKSYMEKGLLVPDGVIISMIEERLSKPDCKNGFILDGFPRTVAQADSLGALLEKMGLKLNACVYVEVPEEDLIKRLSGRRVCNSCGESYHVYFNKPKTEGVCDKCGAGLIHRKDDHEDTVRNRLKVFHNETHPLLDYYTKRNIVLNVDGTGEINEIFKRITAGLEARV</sequence>
<dbReference type="PANTHER" id="PTHR23359">
    <property type="entry name" value="NUCLEOTIDE KINASE"/>
    <property type="match status" value="1"/>
</dbReference>
<keyword evidence="5" id="KW-0479">Metal-binding</keyword>
<dbReference type="GO" id="GO:0008270">
    <property type="term" value="F:zinc ion binding"/>
    <property type="evidence" value="ECO:0007669"/>
    <property type="project" value="UniProtKB-UniRule"/>
</dbReference>
<evidence type="ECO:0000256" key="5">
    <source>
        <dbReference type="HAMAP-Rule" id="MF_00235"/>
    </source>
</evidence>
<feature type="binding site" evidence="5">
    <location>
        <position position="150"/>
    </location>
    <ligand>
        <name>Zn(2+)</name>
        <dbReference type="ChEBI" id="CHEBI:29105"/>
        <note>structural</note>
    </ligand>
</feature>
<dbReference type="SUPFAM" id="SSF52540">
    <property type="entry name" value="P-loop containing nucleoside triphosphate hydrolases"/>
    <property type="match status" value="1"/>
</dbReference>
<evidence type="ECO:0000256" key="4">
    <source>
        <dbReference type="ARBA" id="ARBA00022777"/>
    </source>
</evidence>
<comment type="subcellular location">
    <subcellularLocation>
        <location evidence="5 7">Cytoplasm</location>
    </subcellularLocation>
</comment>
<dbReference type="InterPro" id="IPR000850">
    <property type="entry name" value="Adenylat/UMP-CMP_kin"/>
</dbReference>
<gene>
    <name evidence="5" type="primary">adk</name>
    <name evidence="9" type="ORF">A2008_10155</name>
</gene>
<dbReference type="FunFam" id="3.40.50.300:FF:000106">
    <property type="entry name" value="Adenylate kinase mitochondrial"/>
    <property type="match status" value="1"/>
</dbReference>
<feature type="binding site" evidence="5">
    <location>
        <position position="36"/>
    </location>
    <ligand>
        <name>AMP</name>
        <dbReference type="ChEBI" id="CHEBI:456215"/>
    </ligand>
</feature>
<dbReference type="GO" id="GO:0044209">
    <property type="term" value="P:AMP salvage"/>
    <property type="evidence" value="ECO:0007669"/>
    <property type="project" value="UniProtKB-UniRule"/>
</dbReference>
<dbReference type="STRING" id="1817813.A2008_10155"/>